<feature type="transmembrane region" description="Helical" evidence="8">
    <location>
        <begin position="57"/>
        <end position="76"/>
    </location>
</feature>
<dbReference type="CDD" id="cd06579">
    <property type="entry name" value="TM_PBP1_transp_AraH_like"/>
    <property type="match status" value="1"/>
</dbReference>
<keyword evidence="5 8" id="KW-0812">Transmembrane</keyword>
<dbReference type="Pfam" id="PF02653">
    <property type="entry name" value="BPD_transp_2"/>
    <property type="match status" value="1"/>
</dbReference>
<feature type="transmembrane region" description="Helical" evidence="8">
    <location>
        <begin position="139"/>
        <end position="162"/>
    </location>
</feature>
<dbReference type="AlphaFoldDB" id="A0A0K2VQU1"/>
<dbReference type="InterPro" id="IPR001851">
    <property type="entry name" value="ABC_transp_permease"/>
</dbReference>
<keyword evidence="3" id="KW-1003">Cell membrane</keyword>
<evidence type="ECO:0000313" key="10">
    <source>
        <dbReference type="Proteomes" id="UP000182888"/>
    </source>
</evidence>
<evidence type="ECO:0000256" key="6">
    <source>
        <dbReference type="ARBA" id="ARBA00022989"/>
    </source>
</evidence>
<dbReference type="PANTHER" id="PTHR32196:SF21">
    <property type="entry name" value="ABC TRANSPORTER PERMEASE PROTEIN YPHD-RELATED"/>
    <property type="match status" value="1"/>
</dbReference>
<evidence type="ECO:0000256" key="4">
    <source>
        <dbReference type="ARBA" id="ARBA00022519"/>
    </source>
</evidence>
<gene>
    <name evidence="9" type="ORF">MPL1032_130315</name>
</gene>
<dbReference type="Proteomes" id="UP000182888">
    <property type="component" value="Unassembled WGS sequence"/>
</dbReference>
<dbReference type="GO" id="GO:0022857">
    <property type="term" value="F:transmembrane transporter activity"/>
    <property type="evidence" value="ECO:0007669"/>
    <property type="project" value="InterPro"/>
</dbReference>
<feature type="transmembrane region" description="Helical" evidence="8">
    <location>
        <begin position="316"/>
        <end position="336"/>
    </location>
</feature>
<comment type="subcellular location">
    <subcellularLocation>
        <location evidence="1">Cell membrane</location>
        <topology evidence="1">Multi-pass membrane protein</topology>
    </subcellularLocation>
</comment>
<evidence type="ECO:0000313" key="9">
    <source>
        <dbReference type="EMBL" id="CDX51462.1"/>
    </source>
</evidence>
<keyword evidence="6 8" id="KW-1133">Transmembrane helix</keyword>
<evidence type="ECO:0000256" key="7">
    <source>
        <dbReference type="ARBA" id="ARBA00023136"/>
    </source>
</evidence>
<feature type="transmembrane region" description="Helical" evidence="8">
    <location>
        <begin position="83"/>
        <end position="106"/>
    </location>
</feature>
<keyword evidence="7 8" id="KW-0472">Membrane</keyword>
<organism evidence="9 10">
    <name type="scientific">Mesorhizobium plurifarium</name>
    <dbReference type="NCBI Taxonomy" id="69974"/>
    <lineage>
        <taxon>Bacteria</taxon>
        <taxon>Pseudomonadati</taxon>
        <taxon>Pseudomonadota</taxon>
        <taxon>Alphaproteobacteria</taxon>
        <taxon>Hyphomicrobiales</taxon>
        <taxon>Phyllobacteriaceae</taxon>
        <taxon>Mesorhizobium</taxon>
    </lineage>
</organism>
<dbReference type="GO" id="GO:0005886">
    <property type="term" value="C:plasma membrane"/>
    <property type="evidence" value="ECO:0007669"/>
    <property type="project" value="UniProtKB-SubCell"/>
</dbReference>
<protein>
    <submittedName>
        <fullName evidence="9">Inner-membrane translocator</fullName>
    </submittedName>
</protein>
<dbReference type="PANTHER" id="PTHR32196">
    <property type="entry name" value="ABC TRANSPORTER PERMEASE PROTEIN YPHD-RELATED-RELATED"/>
    <property type="match status" value="1"/>
</dbReference>
<feature type="transmembrane region" description="Helical" evidence="8">
    <location>
        <begin position="264"/>
        <end position="283"/>
    </location>
</feature>
<evidence type="ECO:0000256" key="5">
    <source>
        <dbReference type="ARBA" id="ARBA00022692"/>
    </source>
</evidence>
<feature type="transmembrane region" description="Helical" evidence="8">
    <location>
        <begin position="24"/>
        <end position="45"/>
    </location>
</feature>
<feature type="transmembrane region" description="Helical" evidence="8">
    <location>
        <begin position="235"/>
        <end position="252"/>
    </location>
</feature>
<name>A0A0K2VQU1_MESPL</name>
<evidence type="ECO:0000256" key="3">
    <source>
        <dbReference type="ARBA" id="ARBA00022475"/>
    </source>
</evidence>
<evidence type="ECO:0000256" key="8">
    <source>
        <dbReference type="SAM" id="Phobius"/>
    </source>
</evidence>
<sequence>MSSETATMTVANAPSHRASRLDRFLMQGGIVITFLVVAVVATALIEPRFLNRLNLLNVMRNFALLLIPSLAQMLVMTAGGFDLSVGAVVAATSVVTAAVMLVGSIYFPGMELAIIIASLVIALGVGALVGLVNAGLVSIFSLSPFMVTLAMMSVLMGIALYFTQGIPIYGVVDSFVANVGRGQFLSLPIVLWVALGVLATCIIMQRFTALGRHIYAVGSDQRSARLSGVATSRTLIAAYMLAGLLAALTGFLMTSRLGSGQSTIGGTLALETIAAAVIGGVSLRGGVGRAELVALAALFLSVIANAMNLVQVDSKYQTLVLGAVLIVALAIERLLLRKRQA</sequence>
<feature type="transmembrane region" description="Helical" evidence="8">
    <location>
        <begin position="112"/>
        <end position="132"/>
    </location>
</feature>
<proteinExistence type="predicted"/>
<feature type="transmembrane region" description="Helical" evidence="8">
    <location>
        <begin position="290"/>
        <end position="310"/>
    </location>
</feature>
<dbReference type="EMBL" id="CCND01000005">
    <property type="protein sequence ID" value="CDX51462.1"/>
    <property type="molecule type" value="Genomic_DNA"/>
</dbReference>
<evidence type="ECO:0000256" key="1">
    <source>
        <dbReference type="ARBA" id="ARBA00004651"/>
    </source>
</evidence>
<accession>A0A0K2VQU1</accession>
<evidence type="ECO:0000256" key="2">
    <source>
        <dbReference type="ARBA" id="ARBA00022448"/>
    </source>
</evidence>
<keyword evidence="4" id="KW-0997">Cell inner membrane</keyword>
<reference evidence="10" key="1">
    <citation type="submission" date="2014-08" db="EMBL/GenBank/DDBJ databases">
        <authorList>
            <person name="Edwards T."/>
        </authorList>
    </citation>
    <scope>NUCLEOTIDE SEQUENCE [LARGE SCALE GENOMIC DNA]</scope>
</reference>
<keyword evidence="2" id="KW-0813">Transport</keyword>
<feature type="transmembrane region" description="Helical" evidence="8">
    <location>
        <begin position="182"/>
        <end position="204"/>
    </location>
</feature>